<dbReference type="AlphaFoldDB" id="A0A7W4XWZ5"/>
<comment type="caution">
    <text evidence="2">The sequence shown here is derived from an EMBL/GenBank/DDBJ whole genome shotgun (WGS) entry which is preliminary data.</text>
</comment>
<evidence type="ECO:0000313" key="2">
    <source>
        <dbReference type="EMBL" id="MBB2900947.1"/>
    </source>
</evidence>
<feature type="region of interest" description="Disordered" evidence="1">
    <location>
        <begin position="1"/>
        <end position="29"/>
    </location>
</feature>
<name>A0A7W4XWZ5_KINRA</name>
<protein>
    <submittedName>
        <fullName evidence="2">Uncharacterized protein</fullName>
    </submittedName>
</protein>
<dbReference type="Proteomes" id="UP000533269">
    <property type="component" value="Unassembled WGS sequence"/>
</dbReference>
<dbReference type="EMBL" id="JACHVY010000001">
    <property type="protein sequence ID" value="MBB2900947.1"/>
    <property type="molecule type" value="Genomic_DNA"/>
</dbReference>
<reference evidence="2 3" key="1">
    <citation type="submission" date="2020-08" db="EMBL/GenBank/DDBJ databases">
        <title>The Agave Microbiome: Exploring the role of microbial communities in plant adaptations to desert environments.</title>
        <authorList>
            <person name="Partida-Martinez L.P."/>
        </authorList>
    </citation>
    <scope>NUCLEOTIDE SEQUENCE [LARGE SCALE GENOMIC DNA]</scope>
    <source>
        <strain evidence="2 3">AS2.23</strain>
    </source>
</reference>
<reference evidence="2 3" key="2">
    <citation type="submission" date="2020-08" db="EMBL/GenBank/DDBJ databases">
        <authorList>
            <person name="Partida-Martinez L."/>
            <person name="Huntemann M."/>
            <person name="Clum A."/>
            <person name="Wang J."/>
            <person name="Palaniappan K."/>
            <person name="Ritter S."/>
            <person name="Chen I.-M."/>
            <person name="Stamatis D."/>
            <person name="Reddy T."/>
            <person name="O'Malley R."/>
            <person name="Daum C."/>
            <person name="Shapiro N."/>
            <person name="Ivanova N."/>
            <person name="Kyrpides N."/>
            <person name="Woyke T."/>
        </authorList>
    </citation>
    <scope>NUCLEOTIDE SEQUENCE [LARGE SCALE GENOMIC DNA]</scope>
    <source>
        <strain evidence="2 3">AS2.23</strain>
    </source>
</reference>
<gene>
    <name evidence="2" type="ORF">FHR75_001735</name>
</gene>
<evidence type="ECO:0000313" key="3">
    <source>
        <dbReference type="Proteomes" id="UP000533269"/>
    </source>
</evidence>
<sequence>MARPLVSPRGPVADVGALEAQGADGSRAR</sequence>
<accession>A0A7W4XWZ5</accession>
<evidence type="ECO:0000256" key="1">
    <source>
        <dbReference type="SAM" id="MobiDB-lite"/>
    </source>
</evidence>
<proteinExistence type="predicted"/>
<organism evidence="2 3">
    <name type="scientific">Kineococcus radiotolerans</name>
    <dbReference type="NCBI Taxonomy" id="131568"/>
    <lineage>
        <taxon>Bacteria</taxon>
        <taxon>Bacillati</taxon>
        <taxon>Actinomycetota</taxon>
        <taxon>Actinomycetes</taxon>
        <taxon>Kineosporiales</taxon>
        <taxon>Kineosporiaceae</taxon>
        <taxon>Kineococcus</taxon>
    </lineage>
</organism>